<keyword evidence="1" id="KW-0812">Transmembrane</keyword>
<keyword evidence="1" id="KW-0472">Membrane</keyword>
<accession>A0ABD5XNE6</accession>
<feature type="transmembrane region" description="Helical" evidence="1">
    <location>
        <begin position="40"/>
        <end position="63"/>
    </location>
</feature>
<name>A0ABD5XNE6_9EURY</name>
<dbReference type="AlphaFoldDB" id="A0ABD5XNE6"/>
<keyword evidence="1" id="KW-1133">Transmembrane helix</keyword>
<protein>
    <submittedName>
        <fullName evidence="2">Uncharacterized protein</fullName>
    </submittedName>
</protein>
<dbReference type="EMBL" id="JBHSZG010000001">
    <property type="protein sequence ID" value="MFC7136156.1"/>
    <property type="molecule type" value="Genomic_DNA"/>
</dbReference>
<proteinExistence type="predicted"/>
<evidence type="ECO:0000313" key="2">
    <source>
        <dbReference type="EMBL" id="MFC7136156.1"/>
    </source>
</evidence>
<organism evidence="2 3">
    <name type="scientific">Halobaculum litoreum</name>
    <dbReference type="NCBI Taxonomy" id="3031998"/>
    <lineage>
        <taxon>Archaea</taxon>
        <taxon>Methanobacteriati</taxon>
        <taxon>Methanobacteriota</taxon>
        <taxon>Stenosarchaea group</taxon>
        <taxon>Halobacteria</taxon>
        <taxon>Halobacteriales</taxon>
        <taxon>Haloferacaceae</taxon>
        <taxon>Halobaculum</taxon>
    </lineage>
</organism>
<evidence type="ECO:0000256" key="1">
    <source>
        <dbReference type="SAM" id="Phobius"/>
    </source>
</evidence>
<reference evidence="2 3" key="1">
    <citation type="journal article" date="2019" name="Int. J. Syst. Evol. Microbiol.">
        <title>The Global Catalogue of Microorganisms (GCM) 10K type strain sequencing project: providing services to taxonomists for standard genome sequencing and annotation.</title>
        <authorList>
            <consortium name="The Broad Institute Genomics Platform"/>
            <consortium name="The Broad Institute Genome Sequencing Center for Infectious Disease"/>
            <person name="Wu L."/>
            <person name="Ma J."/>
        </authorList>
    </citation>
    <scope>NUCLEOTIDE SEQUENCE [LARGE SCALE GENOMIC DNA]</scope>
    <source>
        <strain evidence="2 3">DT92</strain>
    </source>
</reference>
<gene>
    <name evidence="2" type="ORF">ACFQRB_05500</name>
</gene>
<keyword evidence="3" id="KW-1185">Reference proteome</keyword>
<sequence>MSTDAALTMLQLQALAIPPVTILLKMLRRSDNLPWATRKASFLSAIASIGLFVAGAAGAIVHLVSTTSFSPVLQLTFGITVLALLPFLFVAAVLYRDHRANFGP</sequence>
<comment type="caution">
    <text evidence="2">The sequence shown here is derived from an EMBL/GenBank/DDBJ whole genome shotgun (WGS) entry which is preliminary data.</text>
</comment>
<evidence type="ECO:0000313" key="3">
    <source>
        <dbReference type="Proteomes" id="UP001596368"/>
    </source>
</evidence>
<dbReference type="Proteomes" id="UP001596368">
    <property type="component" value="Unassembled WGS sequence"/>
</dbReference>
<feature type="transmembrane region" description="Helical" evidence="1">
    <location>
        <begin position="75"/>
        <end position="95"/>
    </location>
</feature>